<feature type="compositionally biased region" description="Pro residues" evidence="7">
    <location>
        <begin position="339"/>
        <end position="352"/>
    </location>
</feature>
<evidence type="ECO:0000256" key="2">
    <source>
        <dbReference type="ARBA" id="ARBA00022527"/>
    </source>
</evidence>
<evidence type="ECO:0000256" key="7">
    <source>
        <dbReference type="SAM" id="MobiDB-lite"/>
    </source>
</evidence>
<dbReference type="PROSITE" id="PS00108">
    <property type="entry name" value="PROTEIN_KINASE_ST"/>
    <property type="match status" value="1"/>
</dbReference>
<dbReference type="Pfam" id="PF00069">
    <property type="entry name" value="Pkinase"/>
    <property type="match status" value="1"/>
</dbReference>
<keyword evidence="4" id="KW-0547">Nucleotide-binding</keyword>
<dbReference type="PANTHER" id="PTHR43289">
    <property type="entry name" value="MITOGEN-ACTIVATED PROTEIN KINASE KINASE KINASE 20-RELATED"/>
    <property type="match status" value="1"/>
</dbReference>
<protein>
    <recommendedName>
        <fullName evidence="1">non-specific serine/threonine protein kinase</fullName>
        <ecNumber evidence="1">2.7.11.1</ecNumber>
    </recommendedName>
</protein>
<keyword evidence="8" id="KW-0812">Transmembrane</keyword>
<evidence type="ECO:0000256" key="1">
    <source>
        <dbReference type="ARBA" id="ARBA00012513"/>
    </source>
</evidence>
<dbReference type="EC" id="2.7.11.1" evidence="1"/>
<feature type="domain" description="Protein kinase" evidence="9">
    <location>
        <begin position="16"/>
        <end position="273"/>
    </location>
</feature>
<evidence type="ECO:0000256" key="5">
    <source>
        <dbReference type="ARBA" id="ARBA00022777"/>
    </source>
</evidence>
<dbReference type="CDD" id="cd14014">
    <property type="entry name" value="STKc_PknB_like"/>
    <property type="match status" value="1"/>
</dbReference>
<sequence>MSDDWPTAGTLLASRYRLTTRLETGGMAEIWRADDELLGRPVALKLPTNLTSTAAELLQLAWKEARAGARLSHPNVAAVHDYTEAIRPDGSLAPFVVMELLAGETLAARLDRAVLPWREAATVAAAVADALAAAHATGVVHRDIKPGNVMLTPTGVKILDFGISAATGEPDDDESGRTFGTPAYVSPERLDGRPAQPATDVYGLGVLLYEMVTGDPPYPVDTWEELDAARRHPPAPLPETLPAPLRELVRQCLAEDPAQRPGAGPVRDRLIALAPPRRGGAGSTGGGFAAGRAPARTVALTRPPRRRRPLRAALVGLAVAAGAGFVVLGAALRMDEPGPSAPPAVAAPPSPVPSATSPRARRSTPPPTPLDLDAALRRVDTAVRDGRAAGQIRPDVATDLANLLRPLAGAAAGDVADRVADLRRKVTQRASEGAIAADRAEILQSRLTDLARAARA</sequence>
<evidence type="ECO:0000313" key="10">
    <source>
        <dbReference type="EMBL" id="RZU48656.1"/>
    </source>
</evidence>
<comment type="caution">
    <text evidence="10">The sequence shown here is derived from an EMBL/GenBank/DDBJ whole genome shotgun (WGS) entry which is preliminary data.</text>
</comment>
<dbReference type="GO" id="GO:0005524">
    <property type="term" value="F:ATP binding"/>
    <property type="evidence" value="ECO:0007669"/>
    <property type="project" value="UniProtKB-KW"/>
</dbReference>
<dbReference type="PROSITE" id="PS50011">
    <property type="entry name" value="PROTEIN_KINASE_DOM"/>
    <property type="match status" value="1"/>
</dbReference>
<dbReference type="SMART" id="SM00220">
    <property type="entry name" value="S_TKc"/>
    <property type="match status" value="1"/>
</dbReference>
<feature type="region of interest" description="Disordered" evidence="7">
    <location>
        <begin position="337"/>
        <end position="370"/>
    </location>
</feature>
<dbReference type="InterPro" id="IPR008271">
    <property type="entry name" value="Ser/Thr_kinase_AS"/>
</dbReference>
<keyword evidence="5 10" id="KW-0418">Kinase</keyword>
<keyword evidence="3" id="KW-0808">Transferase</keyword>
<gene>
    <name evidence="10" type="ORF">EV385_0374</name>
</gene>
<dbReference type="InterPro" id="IPR011009">
    <property type="entry name" value="Kinase-like_dom_sf"/>
</dbReference>
<dbReference type="GO" id="GO:0004674">
    <property type="term" value="F:protein serine/threonine kinase activity"/>
    <property type="evidence" value="ECO:0007669"/>
    <property type="project" value="UniProtKB-KW"/>
</dbReference>
<dbReference type="AlphaFoldDB" id="A0A4V2G6G9"/>
<dbReference type="PANTHER" id="PTHR43289:SF6">
    <property type="entry name" value="SERINE_THREONINE-PROTEIN KINASE NEKL-3"/>
    <property type="match status" value="1"/>
</dbReference>
<keyword evidence="2" id="KW-0723">Serine/threonine-protein kinase</keyword>
<evidence type="ECO:0000256" key="6">
    <source>
        <dbReference type="ARBA" id="ARBA00022840"/>
    </source>
</evidence>
<dbReference type="Gene3D" id="1.10.510.10">
    <property type="entry name" value="Transferase(Phosphotransferase) domain 1"/>
    <property type="match status" value="1"/>
</dbReference>
<dbReference type="EMBL" id="SHKY01000001">
    <property type="protein sequence ID" value="RZU48656.1"/>
    <property type="molecule type" value="Genomic_DNA"/>
</dbReference>
<dbReference type="SUPFAM" id="SSF56112">
    <property type="entry name" value="Protein kinase-like (PK-like)"/>
    <property type="match status" value="1"/>
</dbReference>
<evidence type="ECO:0000259" key="9">
    <source>
        <dbReference type="PROSITE" id="PS50011"/>
    </source>
</evidence>
<evidence type="ECO:0000256" key="8">
    <source>
        <dbReference type="SAM" id="Phobius"/>
    </source>
</evidence>
<evidence type="ECO:0000256" key="4">
    <source>
        <dbReference type="ARBA" id="ARBA00022741"/>
    </source>
</evidence>
<name>A0A4V2G6G9_9ACTN</name>
<proteinExistence type="predicted"/>
<evidence type="ECO:0000313" key="11">
    <source>
        <dbReference type="Proteomes" id="UP000292564"/>
    </source>
</evidence>
<accession>A0A4V2G6G9</accession>
<dbReference type="Gene3D" id="3.30.200.20">
    <property type="entry name" value="Phosphorylase Kinase, domain 1"/>
    <property type="match status" value="1"/>
</dbReference>
<feature type="transmembrane region" description="Helical" evidence="8">
    <location>
        <begin position="312"/>
        <end position="332"/>
    </location>
</feature>
<keyword evidence="8" id="KW-1133">Transmembrane helix</keyword>
<organism evidence="10 11">
    <name type="scientific">Krasilnikovia cinnamomea</name>
    <dbReference type="NCBI Taxonomy" id="349313"/>
    <lineage>
        <taxon>Bacteria</taxon>
        <taxon>Bacillati</taxon>
        <taxon>Actinomycetota</taxon>
        <taxon>Actinomycetes</taxon>
        <taxon>Micromonosporales</taxon>
        <taxon>Micromonosporaceae</taxon>
        <taxon>Krasilnikovia</taxon>
    </lineage>
</organism>
<keyword evidence="6" id="KW-0067">ATP-binding</keyword>
<keyword evidence="8" id="KW-0472">Membrane</keyword>
<dbReference type="InterPro" id="IPR000719">
    <property type="entry name" value="Prot_kinase_dom"/>
</dbReference>
<evidence type="ECO:0000256" key="3">
    <source>
        <dbReference type="ARBA" id="ARBA00022679"/>
    </source>
</evidence>
<reference evidence="10 11" key="1">
    <citation type="submission" date="2019-02" db="EMBL/GenBank/DDBJ databases">
        <title>Sequencing the genomes of 1000 actinobacteria strains.</title>
        <authorList>
            <person name="Klenk H.-P."/>
        </authorList>
    </citation>
    <scope>NUCLEOTIDE SEQUENCE [LARGE SCALE GENOMIC DNA]</scope>
    <source>
        <strain evidence="10 11">DSM 45162</strain>
    </source>
</reference>
<dbReference type="Proteomes" id="UP000292564">
    <property type="component" value="Unassembled WGS sequence"/>
</dbReference>
<keyword evidence="11" id="KW-1185">Reference proteome</keyword>
<dbReference type="RefSeq" id="WP_242624647.1">
    <property type="nucleotide sequence ID" value="NZ_SHKY01000001.1"/>
</dbReference>